<protein>
    <submittedName>
        <fullName evidence="1">Uncharacterized protein</fullName>
    </submittedName>
</protein>
<dbReference type="STRING" id="62062.ENSHHUP00000050477"/>
<accession>A0A4W5NHU6</accession>
<reference evidence="1" key="2">
    <citation type="submission" date="2025-08" db="UniProtKB">
        <authorList>
            <consortium name="Ensembl"/>
        </authorList>
    </citation>
    <scope>IDENTIFICATION</scope>
</reference>
<reference evidence="1" key="3">
    <citation type="submission" date="2025-09" db="UniProtKB">
        <authorList>
            <consortium name="Ensembl"/>
        </authorList>
    </citation>
    <scope>IDENTIFICATION</scope>
</reference>
<proteinExistence type="predicted"/>
<dbReference type="Ensembl" id="ENSHHUT00000052278.1">
    <property type="protein sequence ID" value="ENSHHUP00000050477.1"/>
    <property type="gene ID" value="ENSHHUG00000030464.1"/>
</dbReference>
<keyword evidence="2" id="KW-1185">Reference proteome</keyword>
<dbReference type="Proteomes" id="UP000314982">
    <property type="component" value="Unassembled WGS sequence"/>
</dbReference>
<organism evidence="1 2">
    <name type="scientific">Hucho hucho</name>
    <name type="common">huchen</name>
    <dbReference type="NCBI Taxonomy" id="62062"/>
    <lineage>
        <taxon>Eukaryota</taxon>
        <taxon>Metazoa</taxon>
        <taxon>Chordata</taxon>
        <taxon>Craniata</taxon>
        <taxon>Vertebrata</taxon>
        <taxon>Euteleostomi</taxon>
        <taxon>Actinopterygii</taxon>
        <taxon>Neopterygii</taxon>
        <taxon>Teleostei</taxon>
        <taxon>Protacanthopterygii</taxon>
        <taxon>Salmoniformes</taxon>
        <taxon>Salmonidae</taxon>
        <taxon>Salmoninae</taxon>
        <taxon>Hucho</taxon>
    </lineage>
</organism>
<name>A0A4W5NHU6_9TELE</name>
<evidence type="ECO:0000313" key="1">
    <source>
        <dbReference type="Ensembl" id="ENSHHUP00000050477.1"/>
    </source>
</evidence>
<sequence>MTPCRAYTQSLQIFLTTHLKNVSRMDSLGSLFHCHPLHNQNRMTSSPCLHSWTHSPSISSMAALSWFHSPGMAAPSLATAQFNMWYHSFPPEGTASCPLQRVCAGPRDEAQGA</sequence>
<reference evidence="2" key="1">
    <citation type="submission" date="2018-06" db="EMBL/GenBank/DDBJ databases">
        <title>Genome assembly of Danube salmon.</title>
        <authorList>
            <person name="Macqueen D.J."/>
            <person name="Gundappa M.K."/>
        </authorList>
    </citation>
    <scope>NUCLEOTIDE SEQUENCE [LARGE SCALE GENOMIC DNA]</scope>
</reference>
<dbReference type="AlphaFoldDB" id="A0A4W5NHU6"/>
<evidence type="ECO:0000313" key="2">
    <source>
        <dbReference type="Proteomes" id="UP000314982"/>
    </source>
</evidence>